<comment type="caution">
    <text evidence="1">The sequence shown here is derived from an EMBL/GenBank/DDBJ whole genome shotgun (WGS) entry which is preliminary data.</text>
</comment>
<dbReference type="EMBL" id="JAHQIW010003311">
    <property type="protein sequence ID" value="KAJ1358179.1"/>
    <property type="molecule type" value="Genomic_DNA"/>
</dbReference>
<dbReference type="AlphaFoldDB" id="A0AAD5QQU1"/>
<name>A0AAD5QQU1_PARTN</name>
<evidence type="ECO:0000313" key="1">
    <source>
        <dbReference type="EMBL" id="KAJ1358179.1"/>
    </source>
</evidence>
<evidence type="ECO:0000313" key="2">
    <source>
        <dbReference type="Proteomes" id="UP001196413"/>
    </source>
</evidence>
<sequence length="94" mass="10393">MSLCSAYVCSRTSTISLNGQYNYGLMEKTVNSHLLRAVQIRKRYSGSELLEMGSYMSVEEQVSNQNIPDMPLQRDQMLHTGVHVGNVLLGGTGP</sequence>
<protein>
    <submittedName>
        <fullName evidence="1">Uncharacterized protein</fullName>
    </submittedName>
</protein>
<reference evidence="1" key="1">
    <citation type="submission" date="2021-06" db="EMBL/GenBank/DDBJ databases">
        <title>Parelaphostrongylus tenuis whole genome reference sequence.</title>
        <authorList>
            <person name="Garwood T.J."/>
            <person name="Larsen P.A."/>
            <person name="Fountain-Jones N.M."/>
            <person name="Garbe J.R."/>
            <person name="Macchietto M.G."/>
            <person name="Kania S.A."/>
            <person name="Gerhold R.W."/>
            <person name="Richards J.E."/>
            <person name="Wolf T.M."/>
        </authorList>
    </citation>
    <scope>NUCLEOTIDE SEQUENCE</scope>
    <source>
        <strain evidence="1">MNPRO001-30</strain>
        <tissue evidence="1">Meninges</tissue>
    </source>
</reference>
<gene>
    <name evidence="1" type="ORF">KIN20_016514</name>
</gene>
<organism evidence="1 2">
    <name type="scientific">Parelaphostrongylus tenuis</name>
    <name type="common">Meningeal worm</name>
    <dbReference type="NCBI Taxonomy" id="148309"/>
    <lineage>
        <taxon>Eukaryota</taxon>
        <taxon>Metazoa</taxon>
        <taxon>Ecdysozoa</taxon>
        <taxon>Nematoda</taxon>
        <taxon>Chromadorea</taxon>
        <taxon>Rhabditida</taxon>
        <taxon>Rhabditina</taxon>
        <taxon>Rhabditomorpha</taxon>
        <taxon>Strongyloidea</taxon>
        <taxon>Metastrongylidae</taxon>
        <taxon>Parelaphostrongylus</taxon>
    </lineage>
</organism>
<accession>A0AAD5QQU1</accession>
<dbReference type="Proteomes" id="UP001196413">
    <property type="component" value="Unassembled WGS sequence"/>
</dbReference>
<proteinExistence type="predicted"/>
<keyword evidence="2" id="KW-1185">Reference proteome</keyword>